<keyword evidence="3" id="KW-0238">DNA-binding</keyword>
<dbReference type="Gene3D" id="3.30.730.10">
    <property type="entry name" value="AP2/ERF domain"/>
    <property type="match status" value="1"/>
</dbReference>
<dbReference type="GO" id="GO:0003700">
    <property type="term" value="F:DNA-binding transcription factor activity"/>
    <property type="evidence" value="ECO:0007669"/>
    <property type="project" value="InterPro"/>
</dbReference>
<gene>
    <name evidence="9" type="primary">LOC109506409</name>
</gene>
<dbReference type="Proteomes" id="UP000504607">
    <property type="component" value="Chromosome 11"/>
</dbReference>
<evidence type="ECO:0000256" key="2">
    <source>
        <dbReference type="ARBA" id="ARBA00023015"/>
    </source>
</evidence>
<dbReference type="OrthoDB" id="682005at2759"/>
<dbReference type="InterPro" id="IPR001471">
    <property type="entry name" value="AP2/ERF_dom"/>
</dbReference>
<comment type="subcellular location">
    <subcellularLocation>
        <location evidence="1">Nucleus</location>
    </subcellularLocation>
</comment>
<evidence type="ECO:0000259" key="7">
    <source>
        <dbReference type="PROSITE" id="PS51032"/>
    </source>
</evidence>
<keyword evidence="8" id="KW-1185">Reference proteome</keyword>
<evidence type="ECO:0000256" key="5">
    <source>
        <dbReference type="ARBA" id="ARBA00023242"/>
    </source>
</evidence>
<reference evidence="9" key="1">
    <citation type="submission" date="2025-08" db="UniProtKB">
        <authorList>
            <consortium name="RefSeq"/>
        </authorList>
    </citation>
    <scope>IDENTIFICATION</scope>
</reference>
<dbReference type="PANTHER" id="PTHR31677:SF196">
    <property type="entry name" value="ETHYLENE-RESPONSIVE TRANSCRIPTION FACTOR ERF109"/>
    <property type="match status" value="1"/>
</dbReference>
<evidence type="ECO:0000256" key="4">
    <source>
        <dbReference type="ARBA" id="ARBA00023163"/>
    </source>
</evidence>
<accession>A0A8N4IIH2</accession>
<proteinExistence type="predicted"/>
<evidence type="ECO:0000313" key="9">
    <source>
        <dbReference type="RefSeq" id="XP_029123238.1"/>
    </source>
</evidence>
<feature type="domain" description="AP2/ERF" evidence="7">
    <location>
        <begin position="1"/>
        <end position="38"/>
    </location>
</feature>
<evidence type="ECO:0000313" key="8">
    <source>
        <dbReference type="Proteomes" id="UP000504607"/>
    </source>
</evidence>
<evidence type="ECO:0000256" key="3">
    <source>
        <dbReference type="ARBA" id="ARBA00023125"/>
    </source>
</evidence>
<dbReference type="AlphaFoldDB" id="A0A8N4IIH2"/>
<sequence>MQRKQVWLGTFDIAEEPAFVYDSATVWLKGAKAVTNFLIEKALPTPAAVVKAVAIDGEPNKSIGSSGDSSEDPHPLPTSELQYGGDETPFDRMVDGDVDIYGLNFELSLCLTDFYWKRHFWEVDFGKWDALIIFCLSPSPTPIFGLPPSAITDAAMPVFHLLIFVRRYRRSSFQIRLLLLSNLPSSILDS</sequence>
<keyword evidence="5" id="KW-0539">Nucleus</keyword>
<dbReference type="InterPro" id="IPR036955">
    <property type="entry name" value="AP2/ERF_dom_sf"/>
</dbReference>
<dbReference type="PANTHER" id="PTHR31677">
    <property type="entry name" value="AP2 DOMAIN CLASS TRANSCRIPTION FACTOR"/>
    <property type="match status" value="1"/>
</dbReference>
<feature type="region of interest" description="Disordered" evidence="6">
    <location>
        <begin position="60"/>
        <end position="86"/>
    </location>
</feature>
<keyword evidence="2" id="KW-0805">Transcription regulation</keyword>
<organism evidence="8 9">
    <name type="scientific">Elaeis guineensis var. tenera</name>
    <name type="common">Oil palm</name>
    <dbReference type="NCBI Taxonomy" id="51953"/>
    <lineage>
        <taxon>Eukaryota</taxon>
        <taxon>Viridiplantae</taxon>
        <taxon>Streptophyta</taxon>
        <taxon>Embryophyta</taxon>
        <taxon>Tracheophyta</taxon>
        <taxon>Spermatophyta</taxon>
        <taxon>Magnoliopsida</taxon>
        <taxon>Liliopsida</taxon>
        <taxon>Arecaceae</taxon>
        <taxon>Arecoideae</taxon>
        <taxon>Cocoseae</taxon>
        <taxon>Elaeidinae</taxon>
        <taxon>Elaeis</taxon>
    </lineage>
</organism>
<dbReference type="RefSeq" id="XP_029123238.1">
    <property type="nucleotide sequence ID" value="XM_029267405.1"/>
</dbReference>
<evidence type="ECO:0000256" key="6">
    <source>
        <dbReference type="SAM" id="MobiDB-lite"/>
    </source>
</evidence>
<keyword evidence="4" id="KW-0804">Transcription</keyword>
<dbReference type="GO" id="GO:0003677">
    <property type="term" value="F:DNA binding"/>
    <property type="evidence" value="ECO:0007669"/>
    <property type="project" value="UniProtKB-KW"/>
</dbReference>
<dbReference type="GO" id="GO:0005634">
    <property type="term" value="C:nucleus"/>
    <property type="evidence" value="ECO:0007669"/>
    <property type="project" value="UniProtKB-SubCell"/>
</dbReference>
<dbReference type="PROSITE" id="PS51032">
    <property type="entry name" value="AP2_ERF"/>
    <property type="match status" value="1"/>
</dbReference>
<dbReference type="SUPFAM" id="SSF54171">
    <property type="entry name" value="DNA-binding domain"/>
    <property type="match status" value="1"/>
</dbReference>
<protein>
    <submittedName>
        <fullName evidence="9">Pathogenesis-related genes transcriptional activator PTI6-like</fullName>
    </submittedName>
</protein>
<evidence type="ECO:0000256" key="1">
    <source>
        <dbReference type="ARBA" id="ARBA00004123"/>
    </source>
</evidence>
<name>A0A8N4IIH2_ELAGV</name>
<dbReference type="InterPro" id="IPR016177">
    <property type="entry name" value="DNA-bd_dom_sf"/>
</dbReference>